<dbReference type="GO" id="GO:0000976">
    <property type="term" value="F:transcription cis-regulatory region binding"/>
    <property type="evidence" value="ECO:0007669"/>
    <property type="project" value="TreeGrafter"/>
</dbReference>
<evidence type="ECO:0000256" key="2">
    <source>
        <dbReference type="ARBA" id="ARBA00023015"/>
    </source>
</evidence>
<dbReference type="PROSITE" id="PS50977">
    <property type="entry name" value="HTH_TETR_2"/>
    <property type="match status" value="1"/>
</dbReference>
<comment type="caution">
    <text evidence="7">The sequence shown here is derived from an EMBL/GenBank/DDBJ whole genome shotgun (WGS) entry which is preliminary data.</text>
</comment>
<protein>
    <recommendedName>
        <fullName evidence="6">HTH tetR-type domain-containing protein</fullName>
    </recommendedName>
</protein>
<reference evidence="7 8" key="1">
    <citation type="submission" date="2015-12" db="EMBL/GenBank/DDBJ databases">
        <title>Genome sequence of Oceanibaculum pacificum MCCC 1A02656.</title>
        <authorList>
            <person name="Lu L."/>
            <person name="Lai Q."/>
            <person name="Shao Z."/>
            <person name="Qian P."/>
        </authorList>
    </citation>
    <scope>NUCLEOTIDE SEQUENCE [LARGE SCALE GENOMIC DNA]</scope>
    <source>
        <strain evidence="7 8">MCCC 1A02656</strain>
    </source>
</reference>
<dbReference type="GO" id="GO:0003700">
    <property type="term" value="F:DNA-binding transcription factor activity"/>
    <property type="evidence" value="ECO:0007669"/>
    <property type="project" value="TreeGrafter"/>
</dbReference>
<dbReference type="PANTHER" id="PTHR30055:SF240">
    <property type="entry name" value="HTH-TYPE TRANSCRIPTIONAL REGULATOR ACRR"/>
    <property type="match status" value="1"/>
</dbReference>
<dbReference type="SUPFAM" id="SSF46689">
    <property type="entry name" value="Homeodomain-like"/>
    <property type="match status" value="1"/>
</dbReference>
<dbReference type="Proteomes" id="UP000076400">
    <property type="component" value="Unassembled WGS sequence"/>
</dbReference>
<evidence type="ECO:0000256" key="1">
    <source>
        <dbReference type="ARBA" id="ARBA00022491"/>
    </source>
</evidence>
<dbReference type="Pfam" id="PF00440">
    <property type="entry name" value="TetR_N"/>
    <property type="match status" value="1"/>
</dbReference>
<evidence type="ECO:0000313" key="8">
    <source>
        <dbReference type="Proteomes" id="UP000076400"/>
    </source>
</evidence>
<dbReference type="InterPro" id="IPR036271">
    <property type="entry name" value="Tet_transcr_reg_TetR-rel_C_sf"/>
</dbReference>
<dbReference type="InterPro" id="IPR023772">
    <property type="entry name" value="DNA-bd_HTH_TetR-type_CS"/>
</dbReference>
<sequence>MVRRTKEEAEQTRHQILDAAESLFYRQGVGRTSLEEIARKAGVTRGAVYWHFRNKVDLFEAMQERGRLPQEDLIEQLARNEADDPLLTLREACGEALRLIAGDERRRRICSILMHRCEYVEEMGDAAIRQHRNKQHMVEQLGRIFENAARLGTLSRNWPPRLAALGLHGMMHGLLSDWLSDPAQGDLAEYGPPCVEAFFKGLVRGSPEETP</sequence>
<dbReference type="InterPro" id="IPR050109">
    <property type="entry name" value="HTH-type_TetR-like_transc_reg"/>
</dbReference>
<feature type="DNA-binding region" description="H-T-H motif" evidence="5">
    <location>
        <begin position="33"/>
        <end position="52"/>
    </location>
</feature>
<evidence type="ECO:0000259" key="6">
    <source>
        <dbReference type="PROSITE" id="PS50977"/>
    </source>
</evidence>
<feature type="domain" description="HTH tetR-type" evidence="6">
    <location>
        <begin position="10"/>
        <end position="70"/>
    </location>
</feature>
<gene>
    <name evidence="7" type="ORF">AUP43_11850</name>
</gene>
<dbReference type="OrthoDB" id="9812484at2"/>
<dbReference type="EMBL" id="LPXN01000132">
    <property type="protein sequence ID" value="KZD05232.1"/>
    <property type="molecule type" value="Genomic_DNA"/>
</dbReference>
<dbReference type="SUPFAM" id="SSF48498">
    <property type="entry name" value="Tetracyclin repressor-like, C-terminal domain"/>
    <property type="match status" value="1"/>
</dbReference>
<accession>A0A154VV73</accession>
<dbReference type="InterPro" id="IPR001647">
    <property type="entry name" value="HTH_TetR"/>
</dbReference>
<organism evidence="7 8">
    <name type="scientific">Oceanibaculum pacificum</name>
    <dbReference type="NCBI Taxonomy" id="580166"/>
    <lineage>
        <taxon>Bacteria</taxon>
        <taxon>Pseudomonadati</taxon>
        <taxon>Pseudomonadota</taxon>
        <taxon>Alphaproteobacteria</taxon>
        <taxon>Rhodospirillales</taxon>
        <taxon>Oceanibaculaceae</taxon>
        <taxon>Oceanibaculum</taxon>
    </lineage>
</organism>
<proteinExistence type="predicted"/>
<keyword evidence="8" id="KW-1185">Reference proteome</keyword>
<dbReference type="AlphaFoldDB" id="A0A154VV73"/>
<name>A0A154VV73_9PROT</name>
<dbReference type="RefSeq" id="WP_067558244.1">
    <property type="nucleotide sequence ID" value="NZ_LPXN01000132.1"/>
</dbReference>
<dbReference type="Gene3D" id="1.10.357.10">
    <property type="entry name" value="Tetracycline Repressor, domain 2"/>
    <property type="match status" value="1"/>
</dbReference>
<dbReference type="Pfam" id="PF08361">
    <property type="entry name" value="TetR_C_2"/>
    <property type="match status" value="1"/>
</dbReference>
<evidence type="ECO:0000256" key="5">
    <source>
        <dbReference type="PROSITE-ProRule" id="PRU00335"/>
    </source>
</evidence>
<keyword evidence="1" id="KW-0678">Repressor</keyword>
<evidence type="ECO:0000256" key="4">
    <source>
        <dbReference type="ARBA" id="ARBA00023163"/>
    </source>
</evidence>
<dbReference type="PANTHER" id="PTHR30055">
    <property type="entry name" value="HTH-TYPE TRANSCRIPTIONAL REGULATOR RUTR"/>
    <property type="match status" value="1"/>
</dbReference>
<keyword evidence="3 5" id="KW-0238">DNA-binding</keyword>
<dbReference type="PROSITE" id="PS01081">
    <property type="entry name" value="HTH_TETR_1"/>
    <property type="match status" value="1"/>
</dbReference>
<keyword evidence="2" id="KW-0805">Transcription regulation</keyword>
<dbReference type="STRING" id="580166.AUP43_11850"/>
<dbReference type="InterPro" id="IPR013572">
    <property type="entry name" value="Tscrpt_reg_MAATS_C"/>
</dbReference>
<keyword evidence="4" id="KW-0804">Transcription</keyword>
<evidence type="ECO:0000313" key="7">
    <source>
        <dbReference type="EMBL" id="KZD05232.1"/>
    </source>
</evidence>
<dbReference type="PRINTS" id="PR00455">
    <property type="entry name" value="HTHTETR"/>
</dbReference>
<evidence type="ECO:0000256" key="3">
    <source>
        <dbReference type="ARBA" id="ARBA00023125"/>
    </source>
</evidence>
<dbReference type="InterPro" id="IPR009057">
    <property type="entry name" value="Homeodomain-like_sf"/>
</dbReference>